<protein>
    <submittedName>
        <fullName evidence="1">Uncharacterized protein</fullName>
    </submittedName>
</protein>
<dbReference type="SUPFAM" id="SSF48726">
    <property type="entry name" value="Immunoglobulin"/>
    <property type="match status" value="1"/>
</dbReference>
<evidence type="ECO:0000313" key="2">
    <source>
        <dbReference type="Proteomes" id="UP001195483"/>
    </source>
</evidence>
<proteinExistence type="predicted"/>
<reference evidence="1" key="3">
    <citation type="submission" date="2023-05" db="EMBL/GenBank/DDBJ databases">
        <authorList>
            <person name="Smith C.H."/>
        </authorList>
    </citation>
    <scope>NUCLEOTIDE SEQUENCE</scope>
    <source>
        <strain evidence="1">CHS0354</strain>
        <tissue evidence="1">Mantle</tissue>
    </source>
</reference>
<reference evidence="1" key="2">
    <citation type="journal article" date="2021" name="Genome Biol. Evol.">
        <title>Developing a high-quality reference genome for a parasitic bivalve with doubly uniparental inheritance (Bivalvia: Unionida).</title>
        <authorList>
            <person name="Smith C.H."/>
        </authorList>
    </citation>
    <scope>NUCLEOTIDE SEQUENCE</scope>
    <source>
        <strain evidence="1">CHS0354</strain>
        <tissue evidence="1">Mantle</tissue>
    </source>
</reference>
<reference evidence="1" key="1">
    <citation type="journal article" date="2021" name="Genome Biol. Evol.">
        <title>A High-Quality Reference Genome for a Parasitic Bivalve with Doubly Uniparental Inheritance (Bivalvia: Unionida).</title>
        <authorList>
            <person name="Smith C.H."/>
        </authorList>
    </citation>
    <scope>NUCLEOTIDE SEQUENCE</scope>
    <source>
        <strain evidence="1">CHS0354</strain>
    </source>
</reference>
<sequence>MKVKFRISSIQVDLYYYDQIVASPVGSDCKVLKHSHLYGRMRCSIDNDRRTIIIENVTQRDTGLYKVYNNDIRRFYLNVTDQPTNVAIGENVTIDWFYSQQALTRTLRITHSNNGIMMNLPPNNEPQIVPAFRRRLFYSGDISRCYMSLTLLNIGKLDSGVYKIETIYGNTISGCKHLIVKGKYEVCVRM</sequence>
<dbReference type="Gene3D" id="2.60.40.10">
    <property type="entry name" value="Immunoglobulins"/>
    <property type="match status" value="1"/>
</dbReference>
<organism evidence="1 2">
    <name type="scientific">Potamilus streckersoni</name>
    <dbReference type="NCBI Taxonomy" id="2493646"/>
    <lineage>
        <taxon>Eukaryota</taxon>
        <taxon>Metazoa</taxon>
        <taxon>Spiralia</taxon>
        <taxon>Lophotrochozoa</taxon>
        <taxon>Mollusca</taxon>
        <taxon>Bivalvia</taxon>
        <taxon>Autobranchia</taxon>
        <taxon>Heteroconchia</taxon>
        <taxon>Palaeoheterodonta</taxon>
        <taxon>Unionida</taxon>
        <taxon>Unionoidea</taxon>
        <taxon>Unionidae</taxon>
        <taxon>Ambleminae</taxon>
        <taxon>Lampsilini</taxon>
        <taxon>Potamilus</taxon>
    </lineage>
</organism>
<dbReference type="Proteomes" id="UP001195483">
    <property type="component" value="Unassembled WGS sequence"/>
</dbReference>
<evidence type="ECO:0000313" key="1">
    <source>
        <dbReference type="EMBL" id="KAK3599197.1"/>
    </source>
</evidence>
<accession>A0AAE0SVX2</accession>
<gene>
    <name evidence="1" type="ORF">CHS0354_012801</name>
</gene>
<comment type="caution">
    <text evidence="1">The sequence shown here is derived from an EMBL/GenBank/DDBJ whole genome shotgun (WGS) entry which is preliminary data.</text>
</comment>
<dbReference type="InterPro" id="IPR013783">
    <property type="entry name" value="Ig-like_fold"/>
</dbReference>
<keyword evidence="2" id="KW-1185">Reference proteome</keyword>
<dbReference type="AlphaFoldDB" id="A0AAE0SVX2"/>
<dbReference type="InterPro" id="IPR036179">
    <property type="entry name" value="Ig-like_dom_sf"/>
</dbReference>
<dbReference type="EMBL" id="JAEAOA010000772">
    <property type="protein sequence ID" value="KAK3599197.1"/>
    <property type="molecule type" value="Genomic_DNA"/>
</dbReference>
<name>A0AAE0SVX2_9BIVA</name>